<dbReference type="InterPro" id="IPR018076">
    <property type="entry name" value="T2SS_GspF_dom"/>
</dbReference>
<dbReference type="OrthoDB" id="9805682at2"/>
<keyword evidence="4 7" id="KW-0812">Transmembrane</keyword>
<evidence type="ECO:0000256" key="5">
    <source>
        <dbReference type="ARBA" id="ARBA00022989"/>
    </source>
</evidence>
<evidence type="ECO:0000256" key="6">
    <source>
        <dbReference type="ARBA" id="ARBA00023136"/>
    </source>
</evidence>
<evidence type="ECO:0000256" key="4">
    <source>
        <dbReference type="ARBA" id="ARBA00022692"/>
    </source>
</evidence>
<dbReference type="Proteomes" id="UP000078302">
    <property type="component" value="Unassembled WGS sequence"/>
</dbReference>
<name>A0A179BNH7_ACIFR</name>
<evidence type="ECO:0000313" key="10">
    <source>
        <dbReference type="Proteomes" id="UP000078302"/>
    </source>
</evidence>
<protein>
    <recommendedName>
        <fullName evidence="8">Type II secretion system protein GspF domain-containing protein</fullName>
    </recommendedName>
</protein>
<evidence type="ECO:0000256" key="7">
    <source>
        <dbReference type="SAM" id="Phobius"/>
    </source>
</evidence>
<feature type="transmembrane region" description="Helical" evidence="7">
    <location>
        <begin position="218"/>
        <end position="238"/>
    </location>
</feature>
<sequence length="398" mass="44152">MQKVYKFSAKPQAGNVFSGKVYAPGEDEAKLKLQRQGLKIIDISIHFSDTVDLIFRKEPDGRELAQFYKTLSRRMANGGGLEQSLEESQEFTLDTVLAVIVAMMIVAAKNGATIEDCMEFSGLPVRDVSVVKALRQAGDASRGLNDLSVEYRQAYILRKKLKAVFLEPVLTLGLSYFMIWGIFYFAVPRIQKFYSQLPNAKLPAYVQSLYAFVDKFDAHIFVSSALYIALVPAIFVLLKSPIWGYFRDKIPTLRALSERSDHAMIWSSYALLYEAAMNRADAAEMIAKSAKRADSRMALINMAMAMRNGLEPARAVAISGFPKFAHSSVSNSLRSGSANDVTEGLRLFSGNLAEDVELLSERITTYAKFAMYILMGLIVTGVAMITAVPMIQTALHQV</sequence>
<comment type="caution">
    <text evidence="9">The sequence shown here is derived from an EMBL/GenBank/DDBJ whole genome shotgun (WGS) entry which is preliminary data.</text>
</comment>
<dbReference type="Pfam" id="PF00482">
    <property type="entry name" value="T2SSF"/>
    <property type="match status" value="1"/>
</dbReference>
<dbReference type="AlphaFoldDB" id="A0A179BNH7"/>
<keyword evidence="6 7" id="KW-0472">Membrane</keyword>
<evidence type="ECO:0000313" key="9">
    <source>
        <dbReference type="EMBL" id="OAP93298.1"/>
    </source>
</evidence>
<feature type="transmembrane region" description="Helical" evidence="7">
    <location>
        <begin position="369"/>
        <end position="391"/>
    </location>
</feature>
<evidence type="ECO:0000256" key="2">
    <source>
        <dbReference type="ARBA" id="ARBA00005745"/>
    </source>
</evidence>
<comment type="similarity">
    <text evidence="2">Belongs to the GSP F family.</text>
</comment>
<dbReference type="Gene3D" id="1.20.81.30">
    <property type="entry name" value="Type II secretion system (T2SS), domain F"/>
    <property type="match status" value="1"/>
</dbReference>
<keyword evidence="3" id="KW-1003">Cell membrane</keyword>
<keyword evidence="10" id="KW-1185">Reference proteome</keyword>
<dbReference type="PANTHER" id="PTHR30012:SF0">
    <property type="entry name" value="TYPE II SECRETION SYSTEM PROTEIN F-RELATED"/>
    <property type="match status" value="1"/>
</dbReference>
<keyword evidence="5 7" id="KW-1133">Transmembrane helix</keyword>
<dbReference type="EMBL" id="LVXZ01000012">
    <property type="protein sequence ID" value="OAP93298.1"/>
    <property type="molecule type" value="Genomic_DNA"/>
</dbReference>
<dbReference type="InterPro" id="IPR042094">
    <property type="entry name" value="T2SS_GspF_sf"/>
</dbReference>
<evidence type="ECO:0000259" key="8">
    <source>
        <dbReference type="Pfam" id="PF00482"/>
    </source>
</evidence>
<evidence type="ECO:0000256" key="3">
    <source>
        <dbReference type="ARBA" id="ARBA00022475"/>
    </source>
</evidence>
<dbReference type="InterPro" id="IPR003004">
    <property type="entry name" value="GspF/PilC"/>
</dbReference>
<reference evidence="9 10" key="1">
    <citation type="submission" date="2016-04" db="EMBL/GenBank/DDBJ databases">
        <title>Acidithiobacillus ferrooxidans genome sequencing and assembly.</title>
        <authorList>
            <person name="Zhou Z."/>
        </authorList>
    </citation>
    <scope>NUCLEOTIDE SEQUENCE [LARGE SCALE GENOMIC DNA]</scope>
    <source>
        <strain evidence="9 10">BY0502</strain>
    </source>
</reference>
<organism evidence="9 10">
    <name type="scientific">Acidithiobacillus ferrooxidans</name>
    <name type="common">Thiobacillus ferrooxidans</name>
    <dbReference type="NCBI Taxonomy" id="920"/>
    <lineage>
        <taxon>Bacteria</taxon>
        <taxon>Pseudomonadati</taxon>
        <taxon>Pseudomonadota</taxon>
        <taxon>Acidithiobacillia</taxon>
        <taxon>Acidithiobacillales</taxon>
        <taxon>Acidithiobacillaceae</taxon>
        <taxon>Acidithiobacillus</taxon>
    </lineage>
</organism>
<dbReference type="RefSeq" id="WP_064217799.1">
    <property type="nucleotide sequence ID" value="NZ_LVXZ01000012.1"/>
</dbReference>
<evidence type="ECO:0000256" key="1">
    <source>
        <dbReference type="ARBA" id="ARBA00004651"/>
    </source>
</evidence>
<accession>A0A179BNH7</accession>
<feature type="transmembrane region" description="Helical" evidence="7">
    <location>
        <begin position="164"/>
        <end position="187"/>
    </location>
</feature>
<gene>
    <name evidence="9" type="ORF">A4H96_00730</name>
</gene>
<dbReference type="GO" id="GO:0005886">
    <property type="term" value="C:plasma membrane"/>
    <property type="evidence" value="ECO:0007669"/>
    <property type="project" value="UniProtKB-SubCell"/>
</dbReference>
<proteinExistence type="inferred from homology"/>
<dbReference type="PANTHER" id="PTHR30012">
    <property type="entry name" value="GENERAL SECRETION PATHWAY PROTEIN"/>
    <property type="match status" value="1"/>
</dbReference>
<comment type="subcellular location">
    <subcellularLocation>
        <location evidence="1">Cell membrane</location>
        <topology evidence="1">Multi-pass membrane protein</topology>
    </subcellularLocation>
</comment>
<feature type="domain" description="Type II secretion system protein GspF" evidence="8">
    <location>
        <begin position="67"/>
        <end position="188"/>
    </location>
</feature>